<dbReference type="Proteomes" id="UP000178023">
    <property type="component" value="Unassembled WGS sequence"/>
</dbReference>
<evidence type="ECO:0000313" key="1">
    <source>
        <dbReference type="EMBL" id="OGN07812.1"/>
    </source>
</evidence>
<dbReference type="EMBL" id="MGJL01000019">
    <property type="protein sequence ID" value="OGN07812.1"/>
    <property type="molecule type" value="Genomic_DNA"/>
</dbReference>
<accession>A0A1F8F3V4</accession>
<reference evidence="1 2" key="1">
    <citation type="journal article" date="2016" name="Nat. Commun.">
        <title>Thousands of microbial genomes shed light on interconnected biogeochemical processes in an aquifer system.</title>
        <authorList>
            <person name="Anantharaman K."/>
            <person name="Brown C.T."/>
            <person name="Hug L.A."/>
            <person name="Sharon I."/>
            <person name="Castelle C.J."/>
            <person name="Probst A.J."/>
            <person name="Thomas B.C."/>
            <person name="Singh A."/>
            <person name="Wilkins M.J."/>
            <person name="Karaoz U."/>
            <person name="Brodie E.L."/>
            <person name="Williams K.H."/>
            <person name="Hubbard S.S."/>
            <person name="Banfield J.F."/>
        </authorList>
    </citation>
    <scope>NUCLEOTIDE SEQUENCE [LARGE SCALE GENOMIC DNA]</scope>
</reference>
<comment type="caution">
    <text evidence="1">The sequence shown here is derived from an EMBL/GenBank/DDBJ whole genome shotgun (WGS) entry which is preliminary data.</text>
</comment>
<sequence length="224" mass="25927">MFGFGESKPKPPFKEKFIDRFQTGEFARIKDFESNPRYVVKELYRLYDHMENILIDKSGLQKLEPNQLIALANQAKNIYLILKKYLGPNVAETHFVAGANQKEQNTVFFVQEKISGGTLKNQPPDVLKRFESSIDDLYVRMMDMALAEDISADPHPGNIMIGTRPGKDDPELVFVDTYPLRMDPVWAYQGYLITYRELTDDKKLVLPRFLEKIKEMGQKIKSQK</sequence>
<name>A0A1F8F3V4_9BACT</name>
<evidence type="ECO:0008006" key="3">
    <source>
        <dbReference type="Google" id="ProtNLM"/>
    </source>
</evidence>
<gene>
    <name evidence="1" type="ORF">A2750_01645</name>
</gene>
<evidence type="ECO:0000313" key="2">
    <source>
        <dbReference type="Proteomes" id="UP000178023"/>
    </source>
</evidence>
<dbReference type="AlphaFoldDB" id="A0A1F8F3V4"/>
<proteinExistence type="predicted"/>
<organism evidence="1 2">
    <name type="scientific">Candidatus Yanofskybacteria bacterium RIFCSPHIGHO2_01_FULL_45_42</name>
    <dbReference type="NCBI Taxonomy" id="1802671"/>
    <lineage>
        <taxon>Bacteria</taxon>
        <taxon>Candidatus Yanofskyibacteriota</taxon>
    </lineage>
</organism>
<protein>
    <recommendedName>
        <fullName evidence="3">ABC1 atypical kinase-like domain-containing protein</fullName>
    </recommendedName>
</protein>